<protein>
    <submittedName>
        <fullName evidence="1">Uncharacterized protein</fullName>
    </submittedName>
</protein>
<name>A0ABY2HI64_9HYPO</name>
<dbReference type="GeneID" id="300572269"/>
<sequence>MIFASHTATSRNLSSIAQVEGPPSCVAASACFTPPQLADASFRQLLHRPTDTARVAALHRDAAVTAAFDLTVFGSCCPRALHHGSLLLCQLPEATCAYITASLPPLPPLFFLSSSTTHTQPPCTARPLLSAWESFLFNFFWP</sequence>
<keyword evidence="2" id="KW-1185">Reference proteome</keyword>
<dbReference type="Proteomes" id="UP001642720">
    <property type="component" value="Unassembled WGS sequence"/>
</dbReference>
<reference evidence="1 2" key="1">
    <citation type="submission" date="2018-01" db="EMBL/GenBank/DDBJ databases">
        <title>Genome characterization of the sugarcane-associated fungus Trichoderma ghanense CCMA-1212 and their application in lignocelulose bioconversion.</title>
        <authorList>
            <person name="Steindorff A.S."/>
            <person name="Mendes T.D."/>
            <person name="Vilela E.S.D."/>
            <person name="Rodrigues D.S."/>
            <person name="Formighieri E.F."/>
            <person name="Melo I.S."/>
            <person name="Favaro L.C.L."/>
        </authorList>
    </citation>
    <scope>NUCLEOTIDE SEQUENCE [LARGE SCALE GENOMIC DNA]</scope>
    <source>
        <strain evidence="1 2">CCMA-1212</strain>
    </source>
</reference>
<proteinExistence type="predicted"/>
<gene>
    <name evidence="1" type="ORF">CCMA1212_000348</name>
</gene>
<dbReference type="RefSeq" id="XP_073563548.1">
    <property type="nucleotide sequence ID" value="XM_073697819.1"/>
</dbReference>
<dbReference type="EMBL" id="PPTA01000001">
    <property type="protein sequence ID" value="TFB07347.1"/>
    <property type="molecule type" value="Genomic_DNA"/>
</dbReference>
<comment type="caution">
    <text evidence="1">The sequence shown here is derived from an EMBL/GenBank/DDBJ whole genome shotgun (WGS) entry which is preliminary data.</text>
</comment>
<organism evidence="1 2">
    <name type="scientific">Trichoderma ghanense</name>
    <dbReference type="NCBI Taxonomy" id="65468"/>
    <lineage>
        <taxon>Eukaryota</taxon>
        <taxon>Fungi</taxon>
        <taxon>Dikarya</taxon>
        <taxon>Ascomycota</taxon>
        <taxon>Pezizomycotina</taxon>
        <taxon>Sordariomycetes</taxon>
        <taxon>Hypocreomycetidae</taxon>
        <taxon>Hypocreales</taxon>
        <taxon>Hypocreaceae</taxon>
        <taxon>Trichoderma</taxon>
    </lineage>
</organism>
<accession>A0ABY2HI64</accession>
<evidence type="ECO:0000313" key="1">
    <source>
        <dbReference type="EMBL" id="TFB07347.1"/>
    </source>
</evidence>
<evidence type="ECO:0000313" key="2">
    <source>
        <dbReference type="Proteomes" id="UP001642720"/>
    </source>
</evidence>